<dbReference type="InterPro" id="IPR020103">
    <property type="entry name" value="PsdUridine_synth_cat_dom_sf"/>
</dbReference>
<keyword evidence="3" id="KW-1185">Reference proteome</keyword>
<dbReference type="InterPro" id="IPR006145">
    <property type="entry name" value="PsdUridine_synth_RsuA/RluA"/>
</dbReference>
<dbReference type="GO" id="GO:0009982">
    <property type="term" value="F:pseudouridine synthase activity"/>
    <property type="evidence" value="ECO:0007669"/>
    <property type="project" value="InterPro"/>
</dbReference>
<accession>A0A8J3F4X8</accession>
<evidence type="ECO:0000313" key="2">
    <source>
        <dbReference type="EMBL" id="GGI54947.1"/>
    </source>
</evidence>
<reference evidence="2" key="2">
    <citation type="submission" date="2020-09" db="EMBL/GenBank/DDBJ databases">
        <authorList>
            <person name="Sun Q."/>
            <person name="Sedlacek I."/>
        </authorList>
    </citation>
    <scope>NUCLEOTIDE SEQUENCE</scope>
    <source>
        <strain evidence="2">CCM 7664</strain>
    </source>
</reference>
<dbReference type="AlphaFoldDB" id="A0A8J3F4X8"/>
<dbReference type="EMBL" id="BMDP01000003">
    <property type="protein sequence ID" value="GGI54947.1"/>
    <property type="molecule type" value="Genomic_DNA"/>
</dbReference>
<dbReference type="SUPFAM" id="SSF55120">
    <property type="entry name" value="Pseudouridine synthase"/>
    <property type="match status" value="1"/>
</dbReference>
<organism evidence="2 3">
    <name type="scientific">Oxalicibacterium solurbis</name>
    <dbReference type="NCBI Taxonomy" id="69280"/>
    <lineage>
        <taxon>Bacteria</taxon>
        <taxon>Pseudomonadati</taxon>
        <taxon>Pseudomonadota</taxon>
        <taxon>Betaproteobacteria</taxon>
        <taxon>Burkholderiales</taxon>
        <taxon>Oxalobacteraceae</taxon>
        <taxon>Oxalicibacterium</taxon>
    </lineage>
</organism>
<dbReference type="RefSeq" id="WP_188421548.1">
    <property type="nucleotide sequence ID" value="NZ_BMDP01000003.1"/>
</dbReference>
<dbReference type="GO" id="GO:0140098">
    <property type="term" value="F:catalytic activity, acting on RNA"/>
    <property type="evidence" value="ECO:0007669"/>
    <property type="project" value="UniProtKB-ARBA"/>
</dbReference>
<evidence type="ECO:0000259" key="1">
    <source>
        <dbReference type="Pfam" id="PF00849"/>
    </source>
</evidence>
<dbReference type="Gene3D" id="3.30.2350.10">
    <property type="entry name" value="Pseudouridine synthase"/>
    <property type="match status" value="1"/>
</dbReference>
<name>A0A8J3F4X8_9BURK</name>
<dbReference type="GO" id="GO:0000455">
    <property type="term" value="P:enzyme-directed rRNA pseudouridine synthesis"/>
    <property type="evidence" value="ECO:0007669"/>
    <property type="project" value="TreeGrafter"/>
</dbReference>
<dbReference type="GO" id="GO:0003723">
    <property type="term" value="F:RNA binding"/>
    <property type="evidence" value="ECO:0007669"/>
    <property type="project" value="InterPro"/>
</dbReference>
<sequence>MGRPLPAWQPPVIAGVSPSSVALPPGPWRTMAEFFAQRFPAVDHTDWVARMQRGEVLDAQGNPLQPHEPYRPLPRVFYYRTLASEPRIPFEIEVLYQDAHLVVADKPHFLPVTPSGRYVQETLLVRLKRLLGIDTLTPMHRIDRDTAGLVLFTVQPSHRNLYQTLFRDRSVEKRYEAIAPFRDDLVLPCVHRSRLIESKAFMQMTEAQGEPNAETRIALLERRDDLARYALEPVTGQKHQLRAHMAVLGIPIVNDRIYPHLYPDEGANQDYTQPLQLLAKSVRFTDPVTGEAHIFESRRTLSF</sequence>
<comment type="caution">
    <text evidence="2">The sequence shown here is derived from an EMBL/GenBank/DDBJ whole genome shotgun (WGS) entry which is preliminary data.</text>
</comment>
<dbReference type="PANTHER" id="PTHR21600:SF84">
    <property type="entry name" value="PSEUDOURIDINE SYNTHASE RSUA_RLUA-LIKE DOMAIN-CONTAINING PROTEIN"/>
    <property type="match status" value="1"/>
</dbReference>
<proteinExistence type="predicted"/>
<dbReference type="PANTHER" id="PTHR21600">
    <property type="entry name" value="MITOCHONDRIAL RNA PSEUDOURIDINE SYNTHASE"/>
    <property type="match status" value="1"/>
</dbReference>
<reference evidence="2" key="1">
    <citation type="journal article" date="2014" name="Int. J. Syst. Evol. Microbiol.">
        <title>Complete genome sequence of Corynebacterium casei LMG S-19264T (=DSM 44701T), isolated from a smear-ripened cheese.</title>
        <authorList>
            <consortium name="US DOE Joint Genome Institute (JGI-PGF)"/>
            <person name="Walter F."/>
            <person name="Albersmeier A."/>
            <person name="Kalinowski J."/>
            <person name="Ruckert C."/>
        </authorList>
    </citation>
    <scope>NUCLEOTIDE SEQUENCE</scope>
    <source>
        <strain evidence="2">CCM 7664</strain>
    </source>
</reference>
<dbReference type="Proteomes" id="UP000627205">
    <property type="component" value="Unassembled WGS sequence"/>
</dbReference>
<dbReference type="InterPro" id="IPR050188">
    <property type="entry name" value="RluA_PseudoU_synthase"/>
</dbReference>
<feature type="domain" description="Pseudouridine synthase RsuA/RluA-like" evidence="1">
    <location>
        <begin position="100"/>
        <end position="246"/>
    </location>
</feature>
<evidence type="ECO:0000313" key="3">
    <source>
        <dbReference type="Proteomes" id="UP000627205"/>
    </source>
</evidence>
<protein>
    <recommendedName>
        <fullName evidence="1">Pseudouridine synthase RsuA/RluA-like domain-containing protein</fullName>
    </recommendedName>
</protein>
<gene>
    <name evidence="2" type="ORF">GCM10011430_21210</name>
</gene>
<dbReference type="Pfam" id="PF00849">
    <property type="entry name" value="PseudoU_synth_2"/>
    <property type="match status" value="1"/>
</dbReference>